<evidence type="ECO:0000313" key="1">
    <source>
        <dbReference type="EMBL" id="SEH56405.1"/>
    </source>
</evidence>
<dbReference type="AlphaFoldDB" id="A0A1H6JC51"/>
<dbReference type="Proteomes" id="UP000199634">
    <property type="component" value="Unassembled WGS sequence"/>
</dbReference>
<protein>
    <submittedName>
        <fullName evidence="1">Uncharacterized protein</fullName>
    </submittedName>
</protein>
<proteinExistence type="predicted"/>
<accession>A0A1H6JC51</accession>
<evidence type="ECO:0000313" key="2">
    <source>
        <dbReference type="Proteomes" id="UP000199634"/>
    </source>
</evidence>
<keyword evidence="2" id="KW-1185">Reference proteome</keyword>
<name>A0A1H6JC51_9FLAO</name>
<reference evidence="2" key="1">
    <citation type="submission" date="2016-10" db="EMBL/GenBank/DDBJ databases">
        <authorList>
            <person name="Varghese N."/>
            <person name="Submissions S."/>
        </authorList>
    </citation>
    <scope>NUCLEOTIDE SEQUENCE [LARGE SCALE GENOMIC DNA]</scope>
    <source>
        <strain evidence="2">CGMCC 1.10825</strain>
    </source>
</reference>
<dbReference type="EMBL" id="FNXE01000002">
    <property type="protein sequence ID" value="SEH56405.1"/>
    <property type="molecule type" value="Genomic_DNA"/>
</dbReference>
<organism evidence="1 2">
    <name type="scientific">Paenimyroides marinum</name>
    <dbReference type="NCBI Taxonomy" id="1159016"/>
    <lineage>
        <taxon>Bacteria</taxon>
        <taxon>Pseudomonadati</taxon>
        <taxon>Bacteroidota</taxon>
        <taxon>Flavobacteriia</taxon>
        <taxon>Flavobacteriales</taxon>
        <taxon>Flavobacteriaceae</taxon>
        <taxon>Paenimyroides</taxon>
    </lineage>
</organism>
<gene>
    <name evidence="1" type="ORF">SAMN02927937_00205</name>
</gene>
<sequence length="44" mass="5304">MLMNCKYTLICNIICISLEILKINEIRLTLQKSKNAVQYFRYTY</sequence>